<dbReference type="RefSeq" id="WP_197907836.1">
    <property type="nucleotide sequence ID" value="NZ_FXZC01000003.1"/>
</dbReference>
<keyword evidence="2" id="KW-0812">Transmembrane</keyword>
<reference evidence="3 4" key="1">
    <citation type="submission" date="2017-03" db="EMBL/GenBank/DDBJ databases">
        <authorList>
            <person name="Afonso C.L."/>
            <person name="Miller P.J."/>
            <person name="Scott M.A."/>
            <person name="Spackman E."/>
            <person name="Goraichik I."/>
            <person name="Dimitrov K.M."/>
            <person name="Suarez D.L."/>
            <person name="Swayne D.E."/>
        </authorList>
    </citation>
    <scope>NUCLEOTIDE SEQUENCE [LARGE SCALE GENOMIC DNA]</scope>
    <source>
        <strain evidence="3 4">CIP 102111</strain>
    </source>
</reference>
<accession>A0A2H1IZL2</accession>
<sequence length="178" mass="17309">MTNNPNISTGGGSFDFDAEHRRGGGPGGSGPGGPFGDRPGGGPSGPGGPRGPFGSGPSGGPGGGSGRKPRRFGCGAVIGLVVVLLLVAMLFQSCGANSGSANCGDYDLVDGQYVENPNQGDYVRNGDSYDYVGCDPSRSSGGGGFFFFPFFFGGGGGGTGSNYGDGSGFRGGGPGSGK</sequence>
<dbReference type="EMBL" id="FXZC01000003">
    <property type="protein sequence ID" value="SMX80571.1"/>
    <property type="molecule type" value="Genomic_DNA"/>
</dbReference>
<gene>
    <name evidence="3" type="ORF">BC102111_01765</name>
</gene>
<feature type="transmembrane region" description="Helical" evidence="2">
    <location>
        <begin position="72"/>
        <end position="91"/>
    </location>
</feature>
<evidence type="ECO:0000256" key="1">
    <source>
        <dbReference type="SAM" id="MobiDB-lite"/>
    </source>
</evidence>
<dbReference type="Proteomes" id="UP000234333">
    <property type="component" value="Unassembled WGS sequence"/>
</dbReference>
<feature type="region of interest" description="Disordered" evidence="1">
    <location>
        <begin position="1"/>
        <end position="67"/>
    </location>
</feature>
<evidence type="ECO:0000313" key="3">
    <source>
        <dbReference type="EMBL" id="SMX80571.1"/>
    </source>
</evidence>
<organism evidence="3 4">
    <name type="scientific">Brevibacterium casei CIP 102111</name>
    <dbReference type="NCBI Taxonomy" id="1255625"/>
    <lineage>
        <taxon>Bacteria</taxon>
        <taxon>Bacillati</taxon>
        <taxon>Actinomycetota</taxon>
        <taxon>Actinomycetes</taxon>
        <taxon>Micrococcales</taxon>
        <taxon>Brevibacteriaceae</taxon>
        <taxon>Brevibacterium</taxon>
    </lineage>
</organism>
<keyword evidence="2" id="KW-1133">Transmembrane helix</keyword>
<proteinExistence type="predicted"/>
<name>A0A2H1IZL2_9MICO</name>
<evidence type="ECO:0000313" key="4">
    <source>
        <dbReference type="Proteomes" id="UP000234333"/>
    </source>
</evidence>
<dbReference type="GeneID" id="99775249"/>
<keyword evidence="2" id="KW-0472">Membrane</keyword>
<protein>
    <submittedName>
        <fullName evidence="3">Uncharacterized protein</fullName>
    </submittedName>
</protein>
<feature type="compositionally biased region" description="Gly residues" evidence="1">
    <location>
        <begin position="24"/>
        <end position="66"/>
    </location>
</feature>
<dbReference type="AlphaFoldDB" id="A0A2H1IZL2"/>
<evidence type="ECO:0000256" key="2">
    <source>
        <dbReference type="SAM" id="Phobius"/>
    </source>
</evidence>